<comment type="caution">
    <text evidence="1">The sequence shown here is derived from an EMBL/GenBank/DDBJ whole genome shotgun (WGS) entry which is preliminary data.</text>
</comment>
<organism evidence="1 2">
    <name type="scientific">Flavobacterium zepuense</name>
    <dbReference type="NCBI Taxonomy" id="2593302"/>
    <lineage>
        <taxon>Bacteria</taxon>
        <taxon>Pseudomonadati</taxon>
        <taxon>Bacteroidota</taxon>
        <taxon>Flavobacteriia</taxon>
        <taxon>Flavobacteriales</taxon>
        <taxon>Flavobacteriaceae</taxon>
        <taxon>Flavobacterium</taxon>
    </lineage>
</organism>
<accession>A0A552UY09</accession>
<sequence length="192" mass="21920">MDFTHRHVIFNNHCRQLIGLKIVKVKYAEALSNIPDAEPQYKTHIDDVDSVDYAIFLYTATNDVIEVCWDTRFVQYEIGIRINESAPSPIYRLWDVSNQTMWKGILAATIINVTIGWQEINTYKPGQKGILGLTRAPKTISPQYIVIEFSNRQSIYVSASQFFGGEEEASGMLSNLLITNNEEVARRVNMIE</sequence>
<dbReference type="RefSeq" id="WP_143374329.1">
    <property type="nucleotide sequence ID" value="NZ_VJVZ01000010.1"/>
</dbReference>
<evidence type="ECO:0000313" key="1">
    <source>
        <dbReference type="EMBL" id="TRW23116.1"/>
    </source>
</evidence>
<keyword evidence="2" id="KW-1185">Reference proteome</keyword>
<reference evidence="1 2" key="1">
    <citation type="submission" date="2019-07" db="EMBL/GenBank/DDBJ databases">
        <title>Flavobacterium sp. nov., isolated from glacier ice.</title>
        <authorList>
            <person name="Liu Q."/>
            <person name="Xin Y.-H."/>
        </authorList>
    </citation>
    <scope>NUCLEOTIDE SEQUENCE [LARGE SCALE GENOMIC DNA]</scope>
    <source>
        <strain evidence="1 2">ZT4R6</strain>
    </source>
</reference>
<evidence type="ECO:0000313" key="2">
    <source>
        <dbReference type="Proteomes" id="UP000320643"/>
    </source>
</evidence>
<proteinExistence type="predicted"/>
<dbReference type="OrthoDB" id="7107802at2"/>
<dbReference type="Proteomes" id="UP000320643">
    <property type="component" value="Unassembled WGS sequence"/>
</dbReference>
<protein>
    <submittedName>
        <fullName evidence="1">Uncharacterized protein</fullName>
    </submittedName>
</protein>
<gene>
    <name evidence="1" type="ORF">FMM05_15610</name>
</gene>
<dbReference type="AlphaFoldDB" id="A0A552UY09"/>
<name>A0A552UY09_9FLAO</name>
<dbReference type="EMBL" id="VJVZ01000010">
    <property type="protein sequence ID" value="TRW23116.1"/>
    <property type="molecule type" value="Genomic_DNA"/>
</dbReference>